<protein>
    <submittedName>
        <fullName evidence="1">Uncharacterized protein</fullName>
    </submittedName>
</protein>
<name>A0A381SN83_9ZZZZ</name>
<evidence type="ECO:0000313" key="1">
    <source>
        <dbReference type="EMBL" id="SVA05472.1"/>
    </source>
</evidence>
<sequence>MAFDIEKMNKLPREARFFDVNSLWYFYNGWVVRNLYSTP</sequence>
<feature type="non-terminal residue" evidence="1">
    <location>
        <position position="39"/>
    </location>
</feature>
<dbReference type="AlphaFoldDB" id="A0A381SN83"/>
<accession>A0A381SN83</accession>
<reference evidence="1" key="1">
    <citation type="submission" date="2018-05" db="EMBL/GenBank/DDBJ databases">
        <authorList>
            <person name="Lanie J.A."/>
            <person name="Ng W.-L."/>
            <person name="Kazmierczak K.M."/>
            <person name="Andrzejewski T.M."/>
            <person name="Davidsen T.M."/>
            <person name="Wayne K.J."/>
            <person name="Tettelin H."/>
            <person name="Glass J.I."/>
            <person name="Rusch D."/>
            <person name="Podicherti R."/>
            <person name="Tsui H.-C.T."/>
            <person name="Winkler M.E."/>
        </authorList>
    </citation>
    <scope>NUCLEOTIDE SEQUENCE</scope>
</reference>
<proteinExistence type="predicted"/>
<dbReference type="EMBL" id="UINC01003343">
    <property type="protein sequence ID" value="SVA05472.1"/>
    <property type="molecule type" value="Genomic_DNA"/>
</dbReference>
<gene>
    <name evidence="1" type="ORF">METZ01_LOCUS58326</name>
</gene>
<organism evidence="1">
    <name type="scientific">marine metagenome</name>
    <dbReference type="NCBI Taxonomy" id="408172"/>
    <lineage>
        <taxon>unclassified sequences</taxon>
        <taxon>metagenomes</taxon>
        <taxon>ecological metagenomes</taxon>
    </lineage>
</organism>